<keyword evidence="3" id="KW-1185">Reference proteome</keyword>
<gene>
    <name evidence="2" type="ORF">PVAP13_3NG079621</name>
</gene>
<name>A0A8T0U1S0_PANVG</name>
<accession>A0A8T0U1S0</accession>
<dbReference type="AlphaFoldDB" id="A0A8T0U1S0"/>
<organism evidence="2 3">
    <name type="scientific">Panicum virgatum</name>
    <name type="common">Blackwell switchgrass</name>
    <dbReference type="NCBI Taxonomy" id="38727"/>
    <lineage>
        <taxon>Eukaryota</taxon>
        <taxon>Viridiplantae</taxon>
        <taxon>Streptophyta</taxon>
        <taxon>Embryophyta</taxon>
        <taxon>Tracheophyta</taxon>
        <taxon>Spermatophyta</taxon>
        <taxon>Magnoliopsida</taxon>
        <taxon>Liliopsida</taxon>
        <taxon>Poales</taxon>
        <taxon>Poaceae</taxon>
        <taxon>PACMAD clade</taxon>
        <taxon>Panicoideae</taxon>
        <taxon>Panicodae</taxon>
        <taxon>Paniceae</taxon>
        <taxon>Panicinae</taxon>
        <taxon>Panicum</taxon>
        <taxon>Panicum sect. Hiantes</taxon>
    </lineage>
</organism>
<dbReference type="Proteomes" id="UP000823388">
    <property type="component" value="Chromosome 3N"/>
</dbReference>
<reference evidence="2" key="1">
    <citation type="submission" date="2020-05" db="EMBL/GenBank/DDBJ databases">
        <title>WGS assembly of Panicum virgatum.</title>
        <authorList>
            <person name="Lovell J.T."/>
            <person name="Jenkins J."/>
            <person name="Shu S."/>
            <person name="Juenger T.E."/>
            <person name="Schmutz J."/>
        </authorList>
    </citation>
    <scope>NUCLEOTIDE SEQUENCE</scope>
    <source>
        <strain evidence="2">AP13</strain>
    </source>
</reference>
<proteinExistence type="predicted"/>
<dbReference type="EMBL" id="CM029042">
    <property type="protein sequence ID" value="KAG2618492.1"/>
    <property type="molecule type" value="Genomic_DNA"/>
</dbReference>
<evidence type="ECO:0000313" key="3">
    <source>
        <dbReference type="Proteomes" id="UP000823388"/>
    </source>
</evidence>
<comment type="caution">
    <text evidence="2">The sequence shown here is derived from an EMBL/GenBank/DDBJ whole genome shotgun (WGS) entry which is preliminary data.</text>
</comment>
<feature type="region of interest" description="Disordered" evidence="1">
    <location>
        <begin position="1"/>
        <end position="56"/>
    </location>
</feature>
<evidence type="ECO:0000313" key="2">
    <source>
        <dbReference type="EMBL" id="KAG2618492.1"/>
    </source>
</evidence>
<feature type="compositionally biased region" description="Basic and acidic residues" evidence="1">
    <location>
        <begin position="1"/>
        <end position="10"/>
    </location>
</feature>
<evidence type="ECO:0000256" key="1">
    <source>
        <dbReference type="SAM" id="MobiDB-lite"/>
    </source>
</evidence>
<sequence length="126" mass="14009">MYRIAVDRGHPSSWRPSPRPQAPGQVGQVLRFARATQSDEPHVRRSSALWPPSPRPPLLRPLAPPRLVLLFSARSPRLAVNHPHPLETVPATRLCARKQFARPIPTKKCRGTAPAHAPLYSCRAAE</sequence>
<protein>
    <submittedName>
        <fullName evidence="2">Uncharacterized protein</fullName>
    </submittedName>
</protein>